<dbReference type="KEGG" id="sew:SeSA_A4519"/>
<dbReference type="HOGENOM" id="CLU_2702696_0_0_6"/>
<evidence type="ECO:0000256" key="1">
    <source>
        <dbReference type="SAM" id="Phobius"/>
    </source>
</evidence>
<dbReference type="AlphaFoldDB" id="A0A0N1QYN1"/>
<name>A0A0N1QYN1_SALSV</name>
<keyword evidence="1" id="KW-0812">Transmembrane</keyword>
<evidence type="ECO:0000313" key="2">
    <source>
        <dbReference type="EMBL" id="ACF91722.1"/>
    </source>
</evidence>
<proteinExistence type="predicted"/>
<evidence type="ECO:0000313" key="3">
    <source>
        <dbReference type="Proteomes" id="UP000001865"/>
    </source>
</evidence>
<dbReference type="EMBL" id="CP001127">
    <property type="protein sequence ID" value="ACF91722.1"/>
    <property type="molecule type" value="Genomic_DNA"/>
</dbReference>
<sequence length="73" mass="8348">MAKKKQTIIQRSSTLFQLNFAAFYAFLLSMLNKSPDDAQTLSSLRNPATIFRIAVSKYVAQSAHKNAIIRREW</sequence>
<protein>
    <submittedName>
        <fullName evidence="2">Uncharacterized protein</fullName>
    </submittedName>
</protein>
<keyword evidence="1" id="KW-1133">Transmembrane helix</keyword>
<dbReference type="Proteomes" id="UP000001865">
    <property type="component" value="Chromosome"/>
</dbReference>
<accession>A0A0N1QYN1</accession>
<gene>
    <name evidence="2" type="ordered locus">SeSA_A4519</name>
</gene>
<organism evidence="2 3">
    <name type="scientific">Salmonella schwarzengrund (strain CVM19633)</name>
    <dbReference type="NCBI Taxonomy" id="439843"/>
    <lineage>
        <taxon>Bacteria</taxon>
        <taxon>Pseudomonadati</taxon>
        <taxon>Pseudomonadota</taxon>
        <taxon>Gammaproteobacteria</taxon>
        <taxon>Enterobacterales</taxon>
        <taxon>Enterobacteriaceae</taxon>
        <taxon>Salmonella</taxon>
    </lineage>
</organism>
<feature type="transmembrane region" description="Helical" evidence="1">
    <location>
        <begin position="12"/>
        <end position="31"/>
    </location>
</feature>
<keyword evidence="1" id="KW-0472">Membrane</keyword>
<reference evidence="2 3" key="1">
    <citation type="journal article" date="2011" name="J. Bacteriol.">
        <title>Comparative genomics of 28 Salmonella enterica isolates: evidence for CRISPR-mediated adaptive sublineage evolution.</title>
        <authorList>
            <person name="Fricke W.F."/>
            <person name="Mammel M.K."/>
            <person name="McDermott P.F."/>
            <person name="Tartera C."/>
            <person name="White D.G."/>
            <person name="Leclerc J.E."/>
            <person name="Ravel J."/>
            <person name="Cebula T.A."/>
        </authorList>
    </citation>
    <scope>NUCLEOTIDE SEQUENCE [LARGE SCALE GENOMIC DNA]</scope>
    <source>
        <strain evidence="2 3">CVM19633</strain>
    </source>
</reference>